<keyword evidence="2" id="KW-1134">Transmembrane beta strand</keyword>
<dbReference type="GO" id="GO:0015562">
    <property type="term" value="F:efflux transmembrane transporter activity"/>
    <property type="evidence" value="ECO:0007669"/>
    <property type="project" value="InterPro"/>
</dbReference>
<keyword evidence="2" id="KW-0564">Palmitate</keyword>
<evidence type="ECO:0000256" key="2">
    <source>
        <dbReference type="RuleBase" id="RU362097"/>
    </source>
</evidence>
<dbReference type="EMBL" id="VAFM01000001">
    <property type="protein sequence ID" value="TKW61127.1"/>
    <property type="molecule type" value="Genomic_DNA"/>
</dbReference>
<sequence length="469" mass="50955">MTHFKNLTYATSLTAAWVLASCSLAPDIQDHAQVLPDQKNWALAQTSSVESSHLSWWENYNDATLTDLINRALARNTDILLAAARVDEARAALGLARAQRMPEISGQASGTRGNTDSYAVTGSDKPTNSVNVGGMFSYEVDLWGRLANSSKAAKAQLLAVEENARAVTLGIANQTASAYFSLVALNEQIAVTHKTIQTRQNAYKLEKKRLDKGDTDALSTSQVEAQLTAAQSRLPALERERDQYLTALSMLLGQSPAEVMASLPFGAMEREGSYVLPALPPLPEKSPENILTSRPDIRAAEHGITAANANIGVARAAYLPRISLSGLLGLQSAQMDDLFDGTTLWNTGINASVPLLDFGRARAQVDGAKAREKQAYLGYEKTVRTAFGEVKNALTVRQKSSEEYQALAKQASVLQNAVKLARQRFDAGYAGYIDVLDAERSLFDTQMSQIESKRRQLQASLDLYRALGE</sequence>
<dbReference type="InterPro" id="IPR003423">
    <property type="entry name" value="OMP_efflux"/>
</dbReference>
<proteinExistence type="inferred from homology"/>
<keyword evidence="2" id="KW-0472">Membrane</keyword>
<gene>
    <name evidence="3" type="ORF">DI628_00420</name>
</gene>
<comment type="caution">
    <text evidence="3">The sequence shown here is derived from an EMBL/GenBank/DDBJ whole genome shotgun (WGS) entry which is preliminary data.</text>
</comment>
<evidence type="ECO:0000256" key="1">
    <source>
        <dbReference type="ARBA" id="ARBA00007613"/>
    </source>
</evidence>
<dbReference type="AlphaFoldDB" id="A0A6N4RBM4"/>
<dbReference type="Pfam" id="PF02321">
    <property type="entry name" value="OEP"/>
    <property type="match status" value="2"/>
</dbReference>
<evidence type="ECO:0000313" key="4">
    <source>
        <dbReference type="Proteomes" id="UP000320948"/>
    </source>
</evidence>
<name>A0A6N4RBM4_BLAVI</name>
<organism evidence="3 4">
    <name type="scientific">Blastochloris viridis</name>
    <name type="common">Rhodopseudomonas viridis</name>
    <dbReference type="NCBI Taxonomy" id="1079"/>
    <lineage>
        <taxon>Bacteria</taxon>
        <taxon>Pseudomonadati</taxon>
        <taxon>Pseudomonadota</taxon>
        <taxon>Alphaproteobacteria</taxon>
        <taxon>Hyphomicrobiales</taxon>
        <taxon>Blastochloridaceae</taxon>
        <taxon>Blastochloris</taxon>
    </lineage>
</organism>
<keyword evidence="2" id="KW-0732">Signal</keyword>
<comment type="subcellular location">
    <subcellularLocation>
        <location evidence="2">Cell membrane</location>
        <topology evidence="2">Lipid-anchor</topology>
    </subcellularLocation>
</comment>
<evidence type="ECO:0000313" key="3">
    <source>
        <dbReference type="EMBL" id="TKW61127.1"/>
    </source>
</evidence>
<dbReference type="Proteomes" id="UP000320948">
    <property type="component" value="Unassembled WGS sequence"/>
</dbReference>
<dbReference type="Gene3D" id="1.20.1600.10">
    <property type="entry name" value="Outer membrane efflux proteins (OEP)"/>
    <property type="match status" value="1"/>
</dbReference>
<keyword evidence="2" id="KW-0812">Transmembrane</keyword>
<dbReference type="SUPFAM" id="SSF56954">
    <property type="entry name" value="Outer membrane efflux proteins (OEP)"/>
    <property type="match status" value="1"/>
</dbReference>
<dbReference type="PROSITE" id="PS51257">
    <property type="entry name" value="PROKAR_LIPOPROTEIN"/>
    <property type="match status" value="1"/>
</dbReference>
<accession>A0A6N4RBM4</accession>
<keyword evidence="2" id="KW-0449">Lipoprotein</keyword>
<reference evidence="3 4" key="1">
    <citation type="journal article" date="2017" name="Nat. Commun.">
        <title>In situ click chemistry generation of cyclooxygenase-2 inhibitors.</title>
        <authorList>
            <person name="Bhardwaj A."/>
            <person name="Kaur J."/>
            <person name="Wuest M."/>
            <person name="Wuest F."/>
        </authorList>
    </citation>
    <scope>NUCLEOTIDE SEQUENCE [LARGE SCALE GENOMIC DNA]</scope>
    <source>
        <strain evidence="3">S2_018_000_R2_106</strain>
    </source>
</reference>
<protein>
    <submittedName>
        <fullName evidence="3">Efflux transporter outer membrane subunit</fullName>
    </submittedName>
</protein>
<feature type="chain" id="PRO_5027139539" evidence="2">
    <location>
        <begin position="26"/>
        <end position="469"/>
    </location>
</feature>
<dbReference type="NCBIfam" id="TIGR01845">
    <property type="entry name" value="outer_NodT"/>
    <property type="match status" value="1"/>
</dbReference>
<feature type="signal peptide" evidence="2">
    <location>
        <begin position="1"/>
        <end position="25"/>
    </location>
</feature>
<dbReference type="InterPro" id="IPR010131">
    <property type="entry name" value="MdtP/NodT-like"/>
</dbReference>
<dbReference type="GO" id="GO:0005886">
    <property type="term" value="C:plasma membrane"/>
    <property type="evidence" value="ECO:0007669"/>
    <property type="project" value="UniProtKB-SubCell"/>
</dbReference>
<comment type="similarity">
    <text evidence="1 2">Belongs to the outer membrane factor (OMF) (TC 1.B.17) family.</text>
</comment>
<dbReference type="Gene3D" id="2.20.200.10">
    <property type="entry name" value="Outer membrane efflux proteins (OEP)"/>
    <property type="match status" value="1"/>
</dbReference>
<dbReference type="PANTHER" id="PTHR30203">
    <property type="entry name" value="OUTER MEMBRANE CATION EFFLUX PROTEIN"/>
    <property type="match status" value="1"/>
</dbReference>